<accession>A0ABT4GAK9</accession>
<name>A0ABT4GAK9_9BACL</name>
<gene>
    <name evidence="1" type="ORF">M5X19_09925</name>
</gene>
<sequence>MTIAKMSSDRQGVEASCVTVDNLAQIIRNVKLSKEGYIYLLDPSRKYIYHPLGKSGEHEENRVCYQ</sequence>
<evidence type="ECO:0000313" key="1">
    <source>
        <dbReference type="EMBL" id="MCY9693203.1"/>
    </source>
</evidence>
<reference evidence="1 2" key="1">
    <citation type="submission" date="2022-05" db="EMBL/GenBank/DDBJ databases">
        <title>Genome Sequencing of Bee-Associated Microbes.</title>
        <authorList>
            <person name="Dunlap C."/>
        </authorList>
    </citation>
    <scope>NUCLEOTIDE SEQUENCE [LARGE SCALE GENOMIC DNA]</scope>
    <source>
        <strain evidence="1 2">NRRL B-14421</strain>
    </source>
</reference>
<protein>
    <recommendedName>
        <fullName evidence="3">Cache domain-containing protein</fullName>
    </recommendedName>
</protein>
<keyword evidence="2" id="KW-1185">Reference proteome</keyword>
<dbReference type="RefSeq" id="WP_268614696.1">
    <property type="nucleotide sequence ID" value="NZ_JAMDMX010000028.1"/>
</dbReference>
<evidence type="ECO:0008006" key="3">
    <source>
        <dbReference type="Google" id="ProtNLM"/>
    </source>
</evidence>
<dbReference type="Proteomes" id="UP001527099">
    <property type="component" value="Unassembled WGS sequence"/>
</dbReference>
<evidence type="ECO:0000313" key="2">
    <source>
        <dbReference type="Proteomes" id="UP001527099"/>
    </source>
</evidence>
<comment type="caution">
    <text evidence="1">The sequence shown here is derived from an EMBL/GenBank/DDBJ whole genome shotgun (WGS) entry which is preliminary data.</text>
</comment>
<proteinExistence type="predicted"/>
<organism evidence="1 2">
    <name type="scientific">Paenibacillus alginolyticus</name>
    <dbReference type="NCBI Taxonomy" id="59839"/>
    <lineage>
        <taxon>Bacteria</taxon>
        <taxon>Bacillati</taxon>
        <taxon>Bacillota</taxon>
        <taxon>Bacilli</taxon>
        <taxon>Bacillales</taxon>
        <taxon>Paenibacillaceae</taxon>
        <taxon>Paenibacillus</taxon>
    </lineage>
</organism>
<dbReference type="EMBL" id="JAMDMX010000028">
    <property type="protein sequence ID" value="MCY9693203.1"/>
    <property type="molecule type" value="Genomic_DNA"/>
</dbReference>
<dbReference type="Gene3D" id="3.30.450.20">
    <property type="entry name" value="PAS domain"/>
    <property type="match status" value="1"/>
</dbReference>